<reference evidence="4" key="1">
    <citation type="submission" date="2013-01" db="EMBL/GenBank/DDBJ databases">
        <title>Draft Genome Sequence of a Mulberry Tree, Morus notabilis C.K. Schneid.</title>
        <authorList>
            <person name="He N."/>
            <person name="Zhao S."/>
        </authorList>
    </citation>
    <scope>NUCLEOTIDE SEQUENCE</scope>
</reference>
<dbReference type="InterPro" id="IPR046349">
    <property type="entry name" value="C1-like_sf"/>
</dbReference>
<evidence type="ECO:0000313" key="4">
    <source>
        <dbReference type="Proteomes" id="UP000030645"/>
    </source>
</evidence>
<dbReference type="SUPFAM" id="SSF57889">
    <property type="entry name" value="Cysteine-rich domain"/>
    <property type="match status" value="3"/>
</dbReference>
<evidence type="ECO:0000256" key="1">
    <source>
        <dbReference type="ARBA" id="ARBA00022737"/>
    </source>
</evidence>
<keyword evidence="4" id="KW-1185">Reference proteome</keyword>
<organism evidence="3 4">
    <name type="scientific">Morus notabilis</name>
    <dbReference type="NCBI Taxonomy" id="981085"/>
    <lineage>
        <taxon>Eukaryota</taxon>
        <taxon>Viridiplantae</taxon>
        <taxon>Streptophyta</taxon>
        <taxon>Embryophyta</taxon>
        <taxon>Tracheophyta</taxon>
        <taxon>Spermatophyta</taxon>
        <taxon>Magnoliopsida</taxon>
        <taxon>eudicotyledons</taxon>
        <taxon>Gunneridae</taxon>
        <taxon>Pentapetalae</taxon>
        <taxon>rosids</taxon>
        <taxon>fabids</taxon>
        <taxon>Rosales</taxon>
        <taxon>Moraceae</taxon>
        <taxon>Moreae</taxon>
        <taxon>Morus</taxon>
    </lineage>
</organism>
<sequence length="662" mass="76899">MDQTIQHWSHQQHPLLLIRKDDQQGQPTSFTCGICKQWAEAYTYYACDPCKFYVHKSCAELPHQINHPFHPSHGLLTLCVRENFYCYSCHQSFTNTLCFTCGQCNFKMDLACALMPPISCEDQDHIQHFTHQHPMPLVKADDNCFVCHLTCSSLTAYGCTKCKHFLHKSCAELPLEIQHSVHPNHGLLTLVVTHDYFTCSLCEKRDRQTLFFKCHSCSFQLCVKCGTTVKGINSIRYQDHEHLLCFLEENPYTELGPCNGYDAYCRHPVLSNSIELSHTQCSIFHCLDCDFKVHLLCGPLPSIIKFKYHVDPLILVDSFEEDDSGEYYCDVCESERDPRIRIYYCQECKFFAHVHCLISELQCDDQIVNVLKGDLTAVELKTCGTNLWISEEMNVGEEEQAKSSMTFKELLDKIPGHELSWFKVDFEWDTSSHDQENKQGQGVSSQRTSDQLDLRDEYIDELLRLSRFTADDFSSFSYSLRRNFYRRKLKINVSDLALKIVEVKGYKVPFTLAPVLKILLRKTDEGIFRFSESSTEMKSIAVSFLCKVVKQLRSTMVQDITHDLLQDWYFYVEFAYWRVDFEVDFLKQSLQKITKAFFNSQLKKLQVDVPKTIKQKLDDFKNKLEKCEKFLETSPDPTFTKACLDEAAKLEWKTASEFLKLS</sequence>
<dbReference type="AlphaFoldDB" id="W9R7T8"/>
<accession>W9R7T8</accession>
<dbReference type="PANTHER" id="PTHR46288">
    <property type="entry name" value="PHORBOL-ESTER/DAG-TYPE DOMAIN-CONTAINING PROTEIN"/>
    <property type="match status" value="1"/>
</dbReference>
<feature type="domain" description="DC1" evidence="2">
    <location>
        <begin position="308"/>
        <end position="356"/>
    </location>
</feature>
<dbReference type="PANTHER" id="PTHR46288:SF70">
    <property type="entry name" value="CYSTEINE_HISTIDINE-RICH C1 DOMAIN FAMILY PROTEIN"/>
    <property type="match status" value="1"/>
</dbReference>
<dbReference type="Pfam" id="PF03107">
    <property type="entry name" value="C1_2"/>
    <property type="match status" value="2"/>
</dbReference>
<name>W9R7T8_9ROSA</name>
<dbReference type="Proteomes" id="UP000030645">
    <property type="component" value="Unassembled WGS sequence"/>
</dbReference>
<dbReference type="EMBL" id="KE344341">
    <property type="protein sequence ID" value="EXB57306.1"/>
    <property type="molecule type" value="Genomic_DNA"/>
</dbReference>
<keyword evidence="1" id="KW-0677">Repeat</keyword>
<dbReference type="eggNOG" id="ENOG502SHKT">
    <property type="taxonomic scope" value="Eukaryota"/>
</dbReference>
<feature type="domain" description="DC1" evidence="2">
    <location>
        <begin position="9"/>
        <end position="59"/>
    </location>
</feature>
<gene>
    <name evidence="3" type="ORF">L484_011393</name>
</gene>
<dbReference type="InterPro" id="IPR004146">
    <property type="entry name" value="DC1"/>
</dbReference>
<evidence type="ECO:0000259" key="2">
    <source>
        <dbReference type="Pfam" id="PF03107"/>
    </source>
</evidence>
<protein>
    <recommendedName>
        <fullName evidence="2">DC1 domain-containing protein</fullName>
    </recommendedName>
</protein>
<proteinExistence type="predicted"/>
<evidence type="ECO:0000313" key="3">
    <source>
        <dbReference type="EMBL" id="EXB57306.1"/>
    </source>
</evidence>